<dbReference type="GeneID" id="112681687"/>
<proteinExistence type="predicted"/>
<dbReference type="AlphaFoldDB" id="A0A8B8FAD0"/>
<dbReference type="OrthoDB" id="6594378at2759"/>
<dbReference type="Proteomes" id="UP000694846">
    <property type="component" value="Unplaced"/>
</dbReference>
<evidence type="ECO:0000313" key="2">
    <source>
        <dbReference type="RefSeq" id="XP_025407753.1"/>
    </source>
</evidence>
<reference evidence="2" key="1">
    <citation type="submission" date="2025-08" db="UniProtKB">
        <authorList>
            <consortium name="RefSeq"/>
        </authorList>
    </citation>
    <scope>IDENTIFICATION</scope>
    <source>
        <tissue evidence="2">Whole body</tissue>
    </source>
</reference>
<dbReference type="PANTHER" id="PTHR45913">
    <property type="entry name" value="EPM2A-INTERACTING PROTEIN 1"/>
    <property type="match status" value="1"/>
</dbReference>
<evidence type="ECO:0000313" key="1">
    <source>
        <dbReference type="Proteomes" id="UP000694846"/>
    </source>
</evidence>
<sequence>MASNKPGVSLGVKRSYNDDIPSRSFNTEWIEKFLCIEGKKFRPTCLICNSVIAVPKKFNVQRHYNNHNDIIEKYPEGSVKRTKYIKKKTNSLLIQQSIFTKQSNEKKDMVLTSYENAFLPAKRGKPYSDSEIIKKSFDIFAKNANDSKFLRT</sequence>
<protein>
    <submittedName>
        <fullName evidence="2">Uncharacterized protein LOC112681687</fullName>
    </submittedName>
</protein>
<name>A0A8B8FAD0_9HEMI</name>
<accession>A0A8B8FAD0</accession>
<dbReference type="PANTHER" id="PTHR45913:SF21">
    <property type="entry name" value="DUF4371 DOMAIN-CONTAINING PROTEIN"/>
    <property type="match status" value="1"/>
</dbReference>
<keyword evidence="1" id="KW-1185">Reference proteome</keyword>
<organism evidence="1 2">
    <name type="scientific">Sipha flava</name>
    <name type="common">yellow sugarcane aphid</name>
    <dbReference type="NCBI Taxonomy" id="143950"/>
    <lineage>
        <taxon>Eukaryota</taxon>
        <taxon>Metazoa</taxon>
        <taxon>Ecdysozoa</taxon>
        <taxon>Arthropoda</taxon>
        <taxon>Hexapoda</taxon>
        <taxon>Insecta</taxon>
        <taxon>Pterygota</taxon>
        <taxon>Neoptera</taxon>
        <taxon>Paraneoptera</taxon>
        <taxon>Hemiptera</taxon>
        <taxon>Sternorrhyncha</taxon>
        <taxon>Aphidomorpha</taxon>
        <taxon>Aphidoidea</taxon>
        <taxon>Aphididae</taxon>
        <taxon>Sipha</taxon>
    </lineage>
</organism>
<dbReference type="RefSeq" id="XP_025407753.1">
    <property type="nucleotide sequence ID" value="XM_025551968.1"/>
</dbReference>
<gene>
    <name evidence="2" type="primary">LOC112681687</name>
</gene>